<dbReference type="InterPro" id="IPR002933">
    <property type="entry name" value="Peptidase_M20"/>
</dbReference>
<feature type="domain" description="Peptidase M20 dimerisation" evidence="2">
    <location>
        <begin position="184"/>
        <end position="277"/>
    </location>
</feature>
<evidence type="ECO:0000313" key="3">
    <source>
        <dbReference type="EMBL" id="SUS07005.1"/>
    </source>
</evidence>
<proteinExistence type="predicted"/>
<dbReference type="EC" id="3.-.-.-" evidence="3"/>
<dbReference type="AlphaFoldDB" id="A0A380TEX8"/>
<dbReference type="InterPro" id="IPR011650">
    <property type="entry name" value="Peptidase_M20_dimer"/>
</dbReference>
<dbReference type="GO" id="GO:0016787">
    <property type="term" value="F:hydrolase activity"/>
    <property type="evidence" value="ECO:0007669"/>
    <property type="project" value="UniProtKB-KW"/>
</dbReference>
<dbReference type="InterPro" id="IPR036264">
    <property type="entry name" value="Bact_exopeptidase_dim_dom"/>
</dbReference>
<organism evidence="3">
    <name type="scientific">metagenome</name>
    <dbReference type="NCBI Taxonomy" id="256318"/>
    <lineage>
        <taxon>unclassified sequences</taxon>
        <taxon>metagenomes</taxon>
    </lineage>
</organism>
<reference evidence="3" key="1">
    <citation type="submission" date="2018-07" db="EMBL/GenBank/DDBJ databases">
        <authorList>
            <person name="Quirk P.G."/>
            <person name="Krulwich T.A."/>
        </authorList>
    </citation>
    <scope>NUCLEOTIDE SEQUENCE</scope>
</reference>
<dbReference type="FunFam" id="3.30.70.360:FF:000001">
    <property type="entry name" value="N-acetyldiaminopimelate deacetylase"/>
    <property type="match status" value="1"/>
</dbReference>
<evidence type="ECO:0000256" key="1">
    <source>
        <dbReference type="ARBA" id="ARBA00022801"/>
    </source>
</evidence>
<dbReference type="PIRSF" id="PIRSF005962">
    <property type="entry name" value="Pept_M20D_amidohydro"/>
    <property type="match status" value="1"/>
</dbReference>
<dbReference type="Pfam" id="PF01546">
    <property type="entry name" value="Peptidase_M20"/>
    <property type="match status" value="1"/>
</dbReference>
<dbReference type="EMBL" id="UIDG01000290">
    <property type="protein sequence ID" value="SUS07005.1"/>
    <property type="molecule type" value="Genomic_DNA"/>
</dbReference>
<keyword evidence="1 3" id="KW-0378">Hydrolase</keyword>
<dbReference type="Gene3D" id="3.40.630.10">
    <property type="entry name" value="Zn peptidases"/>
    <property type="match status" value="1"/>
</dbReference>
<dbReference type="Pfam" id="PF07687">
    <property type="entry name" value="M20_dimer"/>
    <property type="match status" value="1"/>
</dbReference>
<gene>
    <name evidence="3" type="primary">yxeP</name>
    <name evidence="3" type="ORF">DF3PB_360012</name>
</gene>
<evidence type="ECO:0000259" key="2">
    <source>
        <dbReference type="Pfam" id="PF07687"/>
    </source>
</evidence>
<accession>A0A380TEX8</accession>
<dbReference type="PANTHER" id="PTHR11014">
    <property type="entry name" value="PEPTIDASE M20 FAMILY MEMBER"/>
    <property type="match status" value="1"/>
</dbReference>
<dbReference type="Gene3D" id="3.30.70.360">
    <property type="match status" value="1"/>
</dbReference>
<dbReference type="PANTHER" id="PTHR11014:SF63">
    <property type="entry name" value="METALLOPEPTIDASE, PUTATIVE (AFU_ORTHOLOGUE AFUA_6G09600)-RELATED"/>
    <property type="match status" value="1"/>
</dbReference>
<protein>
    <submittedName>
        <fullName evidence="3">Uncharacterized hydrolase YxeP</fullName>
        <ecNumber evidence="3">3.-.-.-</ecNumber>
    </submittedName>
</protein>
<dbReference type="NCBIfam" id="TIGR01891">
    <property type="entry name" value="amidohydrolases"/>
    <property type="match status" value="1"/>
</dbReference>
<name>A0A380TEX8_9ZZZZ</name>
<dbReference type="CDD" id="cd05666">
    <property type="entry name" value="M20_Acy1-like"/>
    <property type="match status" value="1"/>
</dbReference>
<sequence>MPVEDGIAALKPDMTDWRRYLHAHAETAFQERETAAFVAARLREFGIEVHEGLAGTGVVGTLRNGDGPAIGLRADLDGLPIAEETGLPYASKHAGRMHACGHDGHTAMLLGAARHLAQTRRFAGTVHFIFQPAEENEGGARVMIEQGLFERFPVRQVFGMHNWPAMPAGHFAVRAGPMMAACDTFEITVSGTGCHGAMPHFGFDAIVAAAALVSALQTIVSRAVDPLEAAVVSVTQIHAGDTWNVLPARAVLKGTIRTFQPAVRERIESALTRIAEGTAAAHGCRADVHYLRHYPATVNAAAETELAAAVAEHIVGAARVIRNPPPTTGSEDFAFMLQATPGCYIWIGSGRGREDPSLHSPHYDFNDDILPVGASYWVKLVETGLA</sequence>
<dbReference type="InterPro" id="IPR017439">
    <property type="entry name" value="Amidohydrolase"/>
</dbReference>
<dbReference type="SUPFAM" id="SSF55031">
    <property type="entry name" value="Bacterial exopeptidase dimerisation domain"/>
    <property type="match status" value="1"/>
</dbReference>
<dbReference type="SUPFAM" id="SSF53187">
    <property type="entry name" value="Zn-dependent exopeptidases"/>
    <property type="match status" value="1"/>
</dbReference>